<dbReference type="Gene3D" id="1.10.150.20">
    <property type="entry name" value="5' to 3' exonuclease, C-terminal subdomain"/>
    <property type="match status" value="1"/>
</dbReference>
<organism evidence="2 3">
    <name type="scientific">Balneatrix alpica</name>
    <dbReference type="NCBI Taxonomy" id="75684"/>
    <lineage>
        <taxon>Bacteria</taxon>
        <taxon>Pseudomonadati</taxon>
        <taxon>Pseudomonadota</taxon>
        <taxon>Gammaproteobacteria</taxon>
        <taxon>Oceanospirillales</taxon>
        <taxon>Balneatrichaceae</taxon>
        <taxon>Balneatrix</taxon>
    </lineage>
</organism>
<dbReference type="EMBL" id="JBHLZN010000002">
    <property type="protein sequence ID" value="MFB9886289.1"/>
    <property type="molecule type" value="Genomic_DNA"/>
</dbReference>
<gene>
    <name evidence="2" type="ORF">ACFFLH_07710</name>
</gene>
<dbReference type="Proteomes" id="UP001589628">
    <property type="component" value="Unassembled WGS sequence"/>
</dbReference>
<accession>A0ABV5ZDW5</accession>
<evidence type="ECO:0000313" key="2">
    <source>
        <dbReference type="EMBL" id="MFB9886289.1"/>
    </source>
</evidence>
<dbReference type="RefSeq" id="WP_027311762.1">
    <property type="nucleotide sequence ID" value="NZ_JBHLZN010000002.1"/>
</dbReference>
<reference evidence="2 3" key="1">
    <citation type="submission" date="2024-09" db="EMBL/GenBank/DDBJ databases">
        <authorList>
            <person name="Sun Q."/>
            <person name="Mori K."/>
        </authorList>
    </citation>
    <scope>NUCLEOTIDE SEQUENCE [LARGE SCALE GENOMIC DNA]</scope>
    <source>
        <strain evidence="2 3">ATCC 51285</strain>
    </source>
</reference>
<protein>
    <submittedName>
        <fullName evidence="2">TfoX/Sxy family DNA transformation protein</fullName>
    </submittedName>
</protein>
<dbReference type="InterPro" id="IPR007077">
    <property type="entry name" value="TfoX_C"/>
</dbReference>
<sequence>MAIRDLAGLGPKSEQMLAAIGIETVESFMAADAFELYLQLRAQQPGLSLNMLYAMLGAQQNRPWQEVAREDKTAILMRLDDLNAAPR</sequence>
<evidence type="ECO:0000259" key="1">
    <source>
        <dbReference type="Pfam" id="PF04994"/>
    </source>
</evidence>
<comment type="caution">
    <text evidence="2">The sequence shown here is derived from an EMBL/GenBank/DDBJ whole genome shotgun (WGS) entry which is preliminary data.</text>
</comment>
<keyword evidence="3" id="KW-1185">Reference proteome</keyword>
<dbReference type="PANTHER" id="PTHR36121:SF1">
    <property type="entry name" value="PROTEIN SXY"/>
    <property type="match status" value="1"/>
</dbReference>
<name>A0ABV5ZDW5_9GAMM</name>
<evidence type="ECO:0000313" key="3">
    <source>
        <dbReference type="Proteomes" id="UP001589628"/>
    </source>
</evidence>
<dbReference type="PANTHER" id="PTHR36121">
    <property type="entry name" value="PROTEIN SXY"/>
    <property type="match status" value="1"/>
</dbReference>
<dbReference type="InterPro" id="IPR047525">
    <property type="entry name" value="TfoX-like"/>
</dbReference>
<proteinExistence type="predicted"/>
<dbReference type="Pfam" id="PF04994">
    <property type="entry name" value="TfoX_C"/>
    <property type="match status" value="1"/>
</dbReference>
<feature type="domain" description="TfoX C-terminal" evidence="1">
    <location>
        <begin position="3"/>
        <end position="76"/>
    </location>
</feature>